<dbReference type="InterPro" id="IPR035986">
    <property type="entry name" value="PKD_dom_sf"/>
</dbReference>
<dbReference type="InterPro" id="IPR000601">
    <property type="entry name" value="PKD_dom"/>
</dbReference>
<dbReference type="Gene3D" id="2.60.40.10">
    <property type="entry name" value="Immunoglobulins"/>
    <property type="match status" value="1"/>
</dbReference>
<dbReference type="EMBL" id="BSUM01000001">
    <property type="protein sequence ID" value="GMA30415.1"/>
    <property type="molecule type" value="Genomic_DNA"/>
</dbReference>
<dbReference type="InterPro" id="IPR001119">
    <property type="entry name" value="SLH_dom"/>
</dbReference>
<evidence type="ECO:0000256" key="1">
    <source>
        <dbReference type="ARBA" id="ARBA00023277"/>
    </source>
</evidence>
<dbReference type="PANTHER" id="PTHR12110:SF41">
    <property type="entry name" value="INOSOSE DEHYDRATASE"/>
    <property type="match status" value="1"/>
</dbReference>
<evidence type="ECO:0000313" key="5">
    <source>
        <dbReference type="Proteomes" id="UP001157161"/>
    </source>
</evidence>
<keyword evidence="1" id="KW-0119">Carbohydrate metabolism</keyword>
<evidence type="ECO:0008006" key="6">
    <source>
        <dbReference type="Google" id="ProtNLM"/>
    </source>
</evidence>
<comment type="caution">
    <text evidence="4">The sequence shown here is derived from an EMBL/GenBank/DDBJ whole genome shotgun (WGS) entry which is preliminary data.</text>
</comment>
<dbReference type="PANTHER" id="PTHR12110">
    <property type="entry name" value="HYDROXYPYRUVATE ISOMERASE"/>
    <property type="match status" value="1"/>
</dbReference>
<dbReference type="SMART" id="SM00089">
    <property type="entry name" value="PKD"/>
    <property type="match status" value="1"/>
</dbReference>
<dbReference type="GO" id="GO:0005975">
    <property type="term" value="P:carbohydrate metabolic process"/>
    <property type="evidence" value="ECO:0007669"/>
    <property type="project" value="UniProtKB-ARBA"/>
</dbReference>
<evidence type="ECO:0000259" key="3">
    <source>
        <dbReference type="PROSITE" id="PS51272"/>
    </source>
</evidence>
<proteinExistence type="predicted"/>
<reference evidence="4" key="2">
    <citation type="submission" date="2023-02" db="EMBL/GenBank/DDBJ databases">
        <authorList>
            <person name="Sun Q."/>
            <person name="Mori K."/>
        </authorList>
    </citation>
    <scope>NUCLEOTIDE SEQUENCE</scope>
    <source>
        <strain evidence="4">NBRC 112290</strain>
    </source>
</reference>
<sequence length="1372" mass="146053">MTFSPSGGQGPMGGPIFHYDETIENPGQLPEYWDGKAFFYEYSQDYVAAISMEGLGTPEGSNWDGPVEKLENFMPNEALETARQPRWSGPIDMEIGPDGAMYVLDYGKGFFRQNPEAGLYRIEYAPGNKAPIALATADPTSSATAPATITFDGTGSSDPEGGELTYAWDFDGDTQTDATTATAQHTFAATGRYTVSLRVTDPEGKTGVTSIVVTVGNEAPVLTREYPADGGFFTWGDVLPYKFSATDAEDGDVIACNRLNWTFGLGHDSHAHPLQSISRSCEGGLTTPADAVEHGETEKLYGVIVARYTDAGSPNAAAATSEVSSIVNTRDQQAEHSNSLAGAERVADSGAQAFQKVVFGEGGQLTYDTVNFVNIDGVTARAQGTGTVELRWGTADAAPFATATVDSAAGWSDVALTGVDGEAIAFPTGTGALVVTGSAGLQLDSWTVDGAGVTALPPVEPEPVDPVEIPAEQVSIQMFALSNWVNQDGLLPVMDRLSTIGFENIEPFGNTMRGFSAQDFRALTDTYGLNVPSSHYNVNEATFADTLAYVKTLGQRYVGSGGFASPGISSLENTLATAETMNRLGALSVANGTGKFFGHNHATEFTTIYPAGDHADEALSAWEILVRNTDPELVTFQVDVAWAAHAGVDVVALLEEYGDRIDLIHVKDATNLGITPTNPRPTFVNLGEGDVPLQAILAKAQEVGVDLYVMEYDGSPANEEFAREGFEYLTGLEAGEANPTPVAYPVTAAAVTFTDEPGTAADTYTVPASGGVEYLVNDAVVRAGTYPGTGTVTVTGRATKGFVLAEGSTSTWTFTFTDGEPEPEMVEIPAEQVSMQMFALTNWVNQDGLVPVMDRLSTIGFENIEPFGGTVRGFSAQDFRALTDTYGLNVPSSHYNVAEGTFAETLAYVKTLGQRYVGSGGFAAPGITSLENTLATADTMDRLGALSVANGTGKFFGHNHAGEFTTMYEYEGEMTSAWEILVAETDPELVTFEVDVAWAAHAGVDVVELLAEHGDRIDLLHIKDATGLVTQPRPTFVNLGEGDVPLQEILAEAVEQDVDLYVMEYDGSPANEEFAREGFEYLTGLEAGAANPTPVAYPVTPAAVTATDVAGTTGDTYTVPSSGGVEYLVGDAVVRAGTYPGTGEVTVTARATKGFVLAEGATSSWTFTFDAAGDFLDVPEGMLFFEDIQWLFENGISTGWETADGREYRPLQPIARDAMAAFLYRQSNSPAFTAPTTSPFTDVSTDNQFYKEIAWLHAEGISTGWANGDGTFSFRPLEPINRDAMAAFLYRMADSPEFTAPSTSPFTDITPATQFYTEITWLASEGITTGWIGNDGTAIYRPVNPINRDAMAAFLHRYDDAGFSNVGSDTDI</sequence>
<name>A0AA37UJR3_9MICO</name>
<dbReference type="SUPFAM" id="SSF49299">
    <property type="entry name" value="PKD domain"/>
    <property type="match status" value="1"/>
</dbReference>
<dbReference type="PROSITE" id="PS50093">
    <property type="entry name" value="PKD"/>
    <property type="match status" value="1"/>
</dbReference>
<dbReference type="InterPro" id="IPR011042">
    <property type="entry name" value="6-blade_b-propeller_TolB-like"/>
</dbReference>
<keyword evidence="5" id="KW-1185">Reference proteome</keyword>
<dbReference type="Pfam" id="PF00395">
    <property type="entry name" value="SLH"/>
    <property type="match status" value="1"/>
</dbReference>
<dbReference type="InterPro" id="IPR013022">
    <property type="entry name" value="Xyl_isomerase-like_TIM-brl"/>
</dbReference>
<dbReference type="InterPro" id="IPR050312">
    <property type="entry name" value="IolE/XylAMocC-like"/>
</dbReference>
<feature type="domain" description="SLH" evidence="3">
    <location>
        <begin position="1304"/>
        <end position="1369"/>
    </location>
</feature>
<dbReference type="SUPFAM" id="SSF51658">
    <property type="entry name" value="Xylose isomerase-like"/>
    <property type="match status" value="2"/>
</dbReference>
<reference evidence="4" key="1">
    <citation type="journal article" date="2014" name="Int. J. Syst. Evol. Microbiol.">
        <title>Complete genome sequence of Corynebacterium casei LMG S-19264T (=DSM 44701T), isolated from a smear-ripened cheese.</title>
        <authorList>
            <consortium name="US DOE Joint Genome Institute (JGI-PGF)"/>
            <person name="Walter F."/>
            <person name="Albersmeier A."/>
            <person name="Kalinowski J."/>
            <person name="Ruckert C."/>
        </authorList>
    </citation>
    <scope>NUCLEOTIDE SEQUENCE</scope>
    <source>
        <strain evidence="4">NBRC 112290</strain>
    </source>
</reference>
<dbReference type="InterPro" id="IPR013783">
    <property type="entry name" value="Ig-like_fold"/>
</dbReference>
<dbReference type="Proteomes" id="UP001157161">
    <property type="component" value="Unassembled WGS sequence"/>
</dbReference>
<dbReference type="Pfam" id="PF01261">
    <property type="entry name" value="AP_endonuc_2"/>
    <property type="match status" value="2"/>
</dbReference>
<dbReference type="InterPro" id="IPR036237">
    <property type="entry name" value="Xyl_isomerase-like_sf"/>
</dbReference>
<dbReference type="InterPro" id="IPR022409">
    <property type="entry name" value="PKD/Chitinase_dom"/>
</dbReference>
<dbReference type="RefSeq" id="WP_284249042.1">
    <property type="nucleotide sequence ID" value="NZ_BSUM01000001.1"/>
</dbReference>
<feature type="domain" description="SLH" evidence="3">
    <location>
        <begin position="1236"/>
        <end position="1303"/>
    </location>
</feature>
<protein>
    <recommendedName>
        <fullName evidence="6">Sugar phosphate isomerase/epimerase</fullName>
    </recommendedName>
</protein>
<accession>A0AA37UJR3</accession>
<dbReference type="Gene3D" id="3.20.20.150">
    <property type="entry name" value="Divalent-metal-dependent TIM barrel enzymes"/>
    <property type="match status" value="2"/>
</dbReference>
<gene>
    <name evidence="4" type="ORF">GCM10025875_04070</name>
</gene>
<dbReference type="CDD" id="cd00146">
    <property type="entry name" value="PKD"/>
    <property type="match status" value="1"/>
</dbReference>
<dbReference type="Gene3D" id="2.120.10.30">
    <property type="entry name" value="TolB, C-terminal domain"/>
    <property type="match status" value="1"/>
</dbReference>
<feature type="domain" description="PKD" evidence="2">
    <location>
        <begin position="132"/>
        <end position="215"/>
    </location>
</feature>
<evidence type="ECO:0000259" key="2">
    <source>
        <dbReference type="PROSITE" id="PS50093"/>
    </source>
</evidence>
<organism evidence="4 5">
    <name type="scientific">Litorihabitans aurantiacus</name>
    <dbReference type="NCBI Taxonomy" id="1930061"/>
    <lineage>
        <taxon>Bacteria</taxon>
        <taxon>Bacillati</taxon>
        <taxon>Actinomycetota</taxon>
        <taxon>Actinomycetes</taxon>
        <taxon>Micrococcales</taxon>
        <taxon>Beutenbergiaceae</taxon>
        <taxon>Litorihabitans</taxon>
    </lineage>
</organism>
<feature type="domain" description="SLH" evidence="3">
    <location>
        <begin position="1171"/>
        <end position="1235"/>
    </location>
</feature>
<evidence type="ECO:0000313" key="4">
    <source>
        <dbReference type="EMBL" id="GMA30415.1"/>
    </source>
</evidence>
<dbReference type="Pfam" id="PF18911">
    <property type="entry name" value="PKD_4"/>
    <property type="match status" value="1"/>
</dbReference>
<dbReference type="PROSITE" id="PS51272">
    <property type="entry name" value="SLH"/>
    <property type="match status" value="3"/>
</dbReference>